<accession>A0A7J7ICU3</accession>
<comment type="caution">
    <text evidence="3">The sequence shown here is derived from an EMBL/GenBank/DDBJ whole genome shotgun (WGS) entry which is preliminary data.</text>
</comment>
<organism evidence="3 4">
    <name type="scientific">Cyanidiococcus yangmingshanensis</name>
    <dbReference type="NCBI Taxonomy" id="2690220"/>
    <lineage>
        <taxon>Eukaryota</taxon>
        <taxon>Rhodophyta</taxon>
        <taxon>Bangiophyceae</taxon>
        <taxon>Cyanidiales</taxon>
        <taxon>Cyanidiaceae</taxon>
        <taxon>Cyanidiococcus</taxon>
    </lineage>
</organism>
<keyword evidence="2" id="KW-1133">Transmembrane helix</keyword>
<keyword evidence="2" id="KW-0472">Membrane</keyword>
<dbReference type="EMBL" id="VWRR01000017">
    <property type="protein sequence ID" value="KAF6000848.1"/>
    <property type="molecule type" value="Genomic_DNA"/>
</dbReference>
<dbReference type="Proteomes" id="UP000530660">
    <property type="component" value="Unassembled WGS sequence"/>
</dbReference>
<keyword evidence="4" id="KW-1185">Reference proteome</keyword>
<gene>
    <name evidence="3" type="ORF">F1559_001395</name>
</gene>
<evidence type="ECO:0000313" key="3">
    <source>
        <dbReference type="EMBL" id="KAF6000848.1"/>
    </source>
</evidence>
<evidence type="ECO:0000313" key="4">
    <source>
        <dbReference type="Proteomes" id="UP000530660"/>
    </source>
</evidence>
<name>A0A7J7ICU3_9RHOD</name>
<dbReference type="AlphaFoldDB" id="A0A7J7ICU3"/>
<keyword evidence="2" id="KW-0812">Transmembrane</keyword>
<evidence type="ECO:0000256" key="1">
    <source>
        <dbReference type="SAM" id="MobiDB-lite"/>
    </source>
</evidence>
<protein>
    <submittedName>
        <fullName evidence="3">Uncharacterized protein</fullName>
    </submittedName>
</protein>
<evidence type="ECO:0000256" key="2">
    <source>
        <dbReference type="SAM" id="Phobius"/>
    </source>
</evidence>
<reference evidence="3 4" key="1">
    <citation type="journal article" date="2020" name="J. Phycol.">
        <title>Comparative genome analysis reveals Cyanidiococcus gen. nov., a new extremophilic red algal genus sister to Cyanidioschyzon (Cyanidioschyzonaceae, Rhodophyta).</title>
        <authorList>
            <person name="Liu S.-L."/>
            <person name="Chiang Y.-R."/>
            <person name="Yoon H.S."/>
            <person name="Fu H.-Y."/>
        </authorList>
    </citation>
    <scope>NUCLEOTIDE SEQUENCE [LARGE SCALE GENOMIC DNA]</scope>
    <source>
        <strain evidence="3 4">THAL066</strain>
    </source>
</reference>
<proteinExistence type="predicted"/>
<feature type="region of interest" description="Disordered" evidence="1">
    <location>
        <begin position="72"/>
        <end position="105"/>
    </location>
</feature>
<feature type="transmembrane region" description="Helical" evidence="2">
    <location>
        <begin position="33"/>
        <end position="54"/>
    </location>
</feature>
<sequence>MHLSNQWDRVLTYSGLTSWCLAQEGTDPTDRTLFMRIFFGGIAIVFFGILFTTITGRMVSKVDQDPSTRALLDDILDTPRERRATGKRRMSPSETTAPDPNRKPE</sequence>